<sequence length="90" mass="9424">MMKSILFLAAITTALAAKTCTPSFDYCATTLVKSKGFSESDLNVVLKTEGLEAGDLNNVLFHCKNPGDVGHAKLCSGGCKEPAQEGSHSC</sequence>
<feature type="signal peptide" evidence="1">
    <location>
        <begin position="1"/>
        <end position="16"/>
    </location>
</feature>
<dbReference type="STRING" id="344612.A1CLS3"/>
<dbReference type="Proteomes" id="UP000006701">
    <property type="component" value="Unassembled WGS sequence"/>
</dbReference>
<name>A1CLS3_ASPCL</name>
<gene>
    <name evidence="2" type="ORF">ACLA_078000</name>
</gene>
<dbReference type="RefSeq" id="XP_001270478.1">
    <property type="nucleotide sequence ID" value="XM_001270477.1"/>
</dbReference>
<evidence type="ECO:0000256" key="1">
    <source>
        <dbReference type="SAM" id="SignalP"/>
    </source>
</evidence>
<dbReference type="OrthoDB" id="4440815at2759"/>
<dbReference type="EMBL" id="DS027057">
    <property type="protein sequence ID" value="EAW09052.1"/>
    <property type="molecule type" value="Genomic_DNA"/>
</dbReference>
<dbReference type="VEuPathDB" id="FungiDB:ACLA_078000"/>
<dbReference type="KEGG" id="act:ACLA_078000"/>
<accession>A1CLS3</accession>
<evidence type="ECO:0000313" key="3">
    <source>
        <dbReference type="Proteomes" id="UP000006701"/>
    </source>
</evidence>
<evidence type="ECO:0000313" key="2">
    <source>
        <dbReference type="EMBL" id="EAW09052.1"/>
    </source>
</evidence>
<reference evidence="2 3" key="1">
    <citation type="journal article" date="2008" name="PLoS Genet.">
        <title>Genomic islands in the pathogenic filamentous fungus Aspergillus fumigatus.</title>
        <authorList>
            <person name="Fedorova N.D."/>
            <person name="Khaldi N."/>
            <person name="Joardar V.S."/>
            <person name="Maiti R."/>
            <person name="Amedeo P."/>
            <person name="Anderson M.J."/>
            <person name="Crabtree J."/>
            <person name="Silva J.C."/>
            <person name="Badger J.H."/>
            <person name="Albarraq A."/>
            <person name="Angiuoli S."/>
            <person name="Bussey H."/>
            <person name="Bowyer P."/>
            <person name="Cotty P.J."/>
            <person name="Dyer P.S."/>
            <person name="Egan A."/>
            <person name="Galens K."/>
            <person name="Fraser-Liggett C.M."/>
            <person name="Haas B.J."/>
            <person name="Inman J.M."/>
            <person name="Kent R."/>
            <person name="Lemieux S."/>
            <person name="Malavazi I."/>
            <person name="Orvis J."/>
            <person name="Roemer T."/>
            <person name="Ronning C.M."/>
            <person name="Sundaram J.P."/>
            <person name="Sutton G."/>
            <person name="Turner G."/>
            <person name="Venter J.C."/>
            <person name="White O.R."/>
            <person name="Whitty B.R."/>
            <person name="Youngman P."/>
            <person name="Wolfe K.H."/>
            <person name="Goldman G.H."/>
            <person name="Wortman J.R."/>
            <person name="Jiang B."/>
            <person name="Denning D.W."/>
            <person name="Nierman W.C."/>
        </authorList>
    </citation>
    <scope>NUCLEOTIDE SEQUENCE [LARGE SCALE GENOMIC DNA]</scope>
    <source>
        <strain evidence="3">ATCC 1007 / CBS 513.65 / DSM 816 / NCTC 3887 / NRRL 1</strain>
    </source>
</reference>
<dbReference type="HOGENOM" id="CLU_138695_0_0_1"/>
<dbReference type="OMA" id="NILFHCK"/>
<keyword evidence="1" id="KW-0732">Signal</keyword>
<proteinExistence type="predicted"/>
<dbReference type="GeneID" id="4702644"/>
<feature type="chain" id="PRO_5002633230" evidence="1">
    <location>
        <begin position="17"/>
        <end position="90"/>
    </location>
</feature>
<organism evidence="2 3">
    <name type="scientific">Aspergillus clavatus (strain ATCC 1007 / CBS 513.65 / DSM 816 / NCTC 3887 / NRRL 1 / QM 1276 / 107)</name>
    <dbReference type="NCBI Taxonomy" id="344612"/>
    <lineage>
        <taxon>Eukaryota</taxon>
        <taxon>Fungi</taxon>
        <taxon>Dikarya</taxon>
        <taxon>Ascomycota</taxon>
        <taxon>Pezizomycotina</taxon>
        <taxon>Eurotiomycetes</taxon>
        <taxon>Eurotiomycetidae</taxon>
        <taxon>Eurotiales</taxon>
        <taxon>Aspergillaceae</taxon>
        <taxon>Aspergillus</taxon>
        <taxon>Aspergillus subgen. Fumigati</taxon>
    </lineage>
</organism>
<protein>
    <submittedName>
        <fullName evidence="2">Uncharacterized protein</fullName>
    </submittedName>
</protein>
<dbReference type="AlphaFoldDB" id="A1CLS3"/>
<keyword evidence="3" id="KW-1185">Reference proteome</keyword>